<keyword evidence="1" id="KW-0472">Membrane</keyword>
<keyword evidence="1" id="KW-0812">Transmembrane</keyword>
<feature type="transmembrane region" description="Helical" evidence="1">
    <location>
        <begin position="462"/>
        <end position="482"/>
    </location>
</feature>
<reference evidence="2" key="1">
    <citation type="submission" date="2022-07" db="EMBL/GenBank/DDBJ databases">
        <title>Genome Sequence of Leucocoprinus birnbaumii.</title>
        <authorList>
            <person name="Buettner E."/>
        </authorList>
    </citation>
    <scope>NUCLEOTIDE SEQUENCE</scope>
    <source>
        <strain evidence="2">VT141</strain>
    </source>
</reference>
<feature type="transmembrane region" description="Helical" evidence="1">
    <location>
        <begin position="432"/>
        <end position="450"/>
    </location>
</feature>
<keyword evidence="3" id="KW-1185">Reference proteome</keyword>
<comment type="caution">
    <text evidence="2">The sequence shown here is derived from an EMBL/GenBank/DDBJ whole genome shotgun (WGS) entry which is preliminary data.</text>
</comment>
<evidence type="ECO:0000313" key="2">
    <source>
        <dbReference type="EMBL" id="KAJ3572838.1"/>
    </source>
</evidence>
<sequence>MLPTEYQSASIRDLTRMTTGLIILAIMNGGLWIFGITCLVFLSRRNPCRDQEDKASIRGSTWWKWYIVILLGVNVFFLVTYSTLFMNTLKGIVFSWPVNPLLNGAGMLTISLTDGVLVWRCFMVTRALGSQRKIEAVFWIFPLCNYIVTAVTALIGTIHFFVPNFAASPKTQLLWPVITLFSNAILNVYAATYICIRLFNYQRLSRKVRTAVLGPSSRTSEQPESWCNSIMQIFMQSAAINVPLAFTAAIANARFDWRLCIVLSGRSLYLENKPAPLASTWTNPDRSDSENAGRAQDRVEVLRDGCSSADSKFLYFIKLSTLIENMPGMMRMLNSGDDVDQEQHSRASIGLVLQALLTGGSLTLGIMCLLLLSGTSRKDGGRNIHSNFWKCFIPLLLGANVFFLVTFCFTFMDGLLGKGDPWVLNALLYTGGLYTICLTDGVLVWRCYMVTSALGSHRKRDIAFWVLPLCMYIVTVVTTLIGTLNVFVTKGRDRDDLTLPHLWAALSLCFNAVLNVYSSLYITLRLLDYQQLLNRARRVATGMPTIPKSAVHMCKTVTQILLQSAIINTPLAAAAAVASMKYDWTLSMLMACVGVPCQVSEHWDKTFELTEDKLKNFAVPRYLAYPTSGSFRQGD</sequence>
<dbReference type="AlphaFoldDB" id="A0AAD5W004"/>
<feature type="transmembrane region" description="Helical" evidence="1">
    <location>
        <begin position="63"/>
        <end position="84"/>
    </location>
</feature>
<protein>
    <submittedName>
        <fullName evidence="2">Uncharacterized protein</fullName>
    </submittedName>
</protein>
<proteinExistence type="predicted"/>
<feature type="transmembrane region" description="Helical" evidence="1">
    <location>
        <begin position="502"/>
        <end position="527"/>
    </location>
</feature>
<organism evidence="2 3">
    <name type="scientific">Leucocoprinus birnbaumii</name>
    <dbReference type="NCBI Taxonomy" id="56174"/>
    <lineage>
        <taxon>Eukaryota</taxon>
        <taxon>Fungi</taxon>
        <taxon>Dikarya</taxon>
        <taxon>Basidiomycota</taxon>
        <taxon>Agaricomycotina</taxon>
        <taxon>Agaricomycetes</taxon>
        <taxon>Agaricomycetidae</taxon>
        <taxon>Agaricales</taxon>
        <taxon>Agaricineae</taxon>
        <taxon>Agaricaceae</taxon>
        <taxon>Leucocoprinus</taxon>
    </lineage>
</organism>
<evidence type="ECO:0000256" key="1">
    <source>
        <dbReference type="SAM" id="Phobius"/>
    </source>
</evidence>
<dbReference type="EMBL" id="JANIEX010000126">
    <property type="protein sequence ID" value="KAJ3572838.1"/>
    <property type="molecule type" value="Genomic_DNA"/>
</dbReference>
<name>A0AAD5W004_9AGAR</name>
<evidence type="ECO:0000313" key="3">
    <source>
        <dbReference type="Proteomes" id="UP001213000"/>
    </source>
</evidence>
<accession>A0AAD5W004</accession>
<dbReference type="Proteomes" id="UP001213000">
    <property type="component" value="Unassembled WGS sequence"/>
</dbReference>
<feature type="transmembrane region" description="Helical" evidence="1">
    <location>
        <begin position="20"/>
        <end position="42"/>
    </location>
</feature>
<feature type="transmembrane region" description="Helical" evidence="1">
    <location>
        <begin position="136"/>
        <end position="161"/>
    </location>
</feature>
<feature type="transmembrane region" description="Helical" evidence="1">
    <location>
        <begin position="313"/>
        <end position="330"/>
    </location>
</feature>
<gene>
    <name evidence="2" type="ORF">NP233_g2817</name>
</gene>
<keyword evidence="1" id="KW-1133">Transmembrane helix</keyword>
<feature type="transmembrane region" description="Helical" evidence="1">
    <location>
        <begin position="173"/>
        <end position="199"/>
    </location>
</feature>
<feature type="transmembrane region" description="Helical" evidence="1">
    <location>
        <begin position="392"/>
        <end position="412"/>
    </location>
</feature>
<feature type="transmembrane region" description="Helical" evidence="1">
    <location>
        <begin position="350"/>
        <end position="372"/>
    </location>
</feature>
<feature type="transmembrane region" description="Helical" evidence="1">
    <location>
        <begin position="104"/>
        <end position="124"/>
    </location>
</feature>